<dbReference type="PANTHER" id="PTHR12814:SF2">
    <property type="entry name" value="RNA-BINDING PROTEIN NOB1"/>
    <property type="match status" value="1"/>
</dbReference>
<name>A0A565ANM7_9BRAS</name>
<dbReference type="Proteomes" id="UP000489600">
    <property type="component" value="Unassembled WGS sequence"/>
</dbReference>
<comment type="caution">
    <text evidence="1">The sequence shown here is derived from an EMBL/GenBank/DDBJ whole genome shotgun (WGS) entry which is preliminary data.</text>
</comment>
<dbReference type="GO" id="GO:0004521">
    <property type="term" value="F:RNA endonuclease activity"/>
    <property type="evidence" value="ECO:0007669"/>
    <property type="project" value="TreeGrafter"/>
</dbReference>
<evidence type="ECO:0000313" key="2">
    <source>
        <dbReference type="Proteomes" id="UP000489600"/>
    </source>
</evidence>
<accession>A0A565ANM7</accession>
<dbReference type="InterPro" id="IPR039907">
    <property type="entry name" value="NOB1"/>
</dbReference>
<keyword evidence="2" id="KW-1185">Reference proteome</keyword>
<evidence type="ECO:0000313" key="1">
    <source>
        <dbReference type="EMBL" id="VVA90612.1"/>
    </source>
</evidence>
<organism evidence="1 2">
    <name type="scientific">Arabis nemorensis</name>
    <dbReference type="NCBI Taxonomy" id="586526"/>
    <lineage>
        <taxon>Eukaryota</taxon>
        <taxon>Viridiplantae</taxon>
        <taxon>Streptophyta</taxon>
        <taxon>Embryophyta</taxon>
        <taxon>Tracheophyta</taxon>
        <taxon>Spermatophyta</taxon>
        <taxon>Magnoliopsida</taxon>
        <taxon>eudicotyledons</taxon>
        <taxon>Gunneridae</taxon>
        <taxon>Pentapetalae</taxon>
        <taxon>rosids</taxon>
        <taxon>malvids</taxon>
        <taxon>Brassicales</taxon>
        <taxon>Brassicaceae</taxon>
        <taxon>Arabideae</taxon>
        <taxon>Arabis</taxon>
    </lineage>
</organism>
<dbReference type="EMBL" id="CABITT030000001">
    <property type="protein sequence ID" value="VVA90612.1"/>
    <property type="molecule type" value="Genomic_DNA"/>
</dbReference>
<dbReference type="OrthoDB" id="446759at2759"/>
<protein>
    <submittedName>
        <fullName evidence="1">Uncharacterized protein</fullName>
    </submittedName>
</protein>
<sequence>MVGNCKSTKGISMAVVDANAVIEGGQSLTNFADKFVTLLNLQTRSDVDLKLIALTYTLEAQVHGTKNLRDVPPPIQTRSVKRLPEKELPRWSSSNVAKLEEWEALEKCNSNSEIFPLKDRNVNIIP</sequence>
<dbReference type="GO" id="GO:0030490">
    <property type="term" value="P:maturation of SSU-rRNA"/>
    <property type="evidence" value="ECO:0007669"/>
    <property type="project" value="TreeGrafter"/>
</dbReference>
<proteinExistence type="predicted"/>
<reference evidence="1" key="1">
    <citation type="submission" date="2019-07" db="EMBL/GenBank/DDBJ databases">
        <authorList>
            <person name="Dittberner H."/>
        </authorList>
    </citation>
    <scope>NUCLEOTIDE SEQUENCE [LARGE SCALE GENOMIC DNA]</scope>
</reference>
<dbReference type="PANTHER" id="PTHR12814">
    <property type="entry name" value="RNA-BINDING PROTEIN NOB1"/>
    <property type="match status" value="1"/>
</dbReference>
<dbReference type="GO" id="GO:0030688">
    <property type="term" value="C:preribosome, small subunit precursor"/>
    <property type="evidence" value="ECO:0007669"/>
    <property type="project" value="TreeGrafter"/>
</dbReference>
<dbReference type="AlphaFoldDB" id="A0A565ANM7"/>
<gene>
    <name evidence="1" type="ORF">ANE_LOCUS1057</name>
</gene>